<evidence type="ECO:0000313" key="12">
    <source>
        <dbReference type="Proteomes" id="UP000218810"/>
    </source>
</evidence>
<dbReference type="SUPFAM" id="SSF56672">
    <property type="entry name" value="DNA/RNA polymerases"/>
    <property type="match status" value="1"/>
</dbReference>
<dbReference type="InterPro" id="IPR000477">
    <property type="entry name" value="RT_dom"/>
</dbReference>
<keyword evidence="4" id="KW-0479">Metal-binding</keyword>
<comment type="catalytic activity">
    <reaction evidence="9">
        <text>DNA(n) + a 2'-deoxyribonucleoside 5'-triphosphate = DNA(n+1) + diphosphate</text>
        <dbReference type="Rhea" id="RHEA:22508"/>
        <dbReference type="Rhea" id="RHEA-COMP:17339"/>
        <dbReference type="Rhea" id="RHEA-COMP:17340"/>
        <dbReference type="ChEBI" id="CHEBI:33019"/>
        <dbReference type="ChEBI" id="CHEBI:61560"/>
        <dbReference type="ChEBI" id="CHEBI:173112"/>
        <dbReference type="EC" id="2.7.7.49"/>
    </reaction>
</comment>
<sequence length="372" mass="41563">MTSPVLTVEEVGDVAAWFSRTYTGWTWPELRRALDSVLPEAIARDALPTLLAGFPDEPRHPAAALRQEWFADPGNWLRTATPRLRHYRVWTREKRDGVRVIEAPKPRLREAQRRLLRLLVSRIPAHPAAAGFIPGSSTSAFAQPHSGSATVLRVDLRHCFESITTPRIAEVFRRAGYPPTIARLLAHLCTTATPADQLTGVPAAHAAYLRGRHLPQGAPTSPHLSNLVMRCLDRRLQGFAVANGLAYTRYGDDIALSGDAMDADRTLWVVLKVIASEGFTVHAGKVRIMRRHQRQSLAGLVVNDRPRVSRVEFDNLRALLHNARQHGASSQNYSGHPDFRAHVFGLIAWIGATDPTRRERLTRMADQVDWTR</sequence>
<dbReference type="Pfam" id="PF00078">
    <property type="entry name" value="RVT_1"/>
    <property type="match status" value="1"/>
</dbReference>
<evidence type="ECO:0000313" key="11">
    <source>
        <dbReference type="EMBL" id="PAY22935.1"/>
    </source>
</evidence>
<evidence type="ECO:0000256" key="9">
    <source>
        <dbReference type="ARBA" id="ARBA00048173"/>
    </source>
</evidence>
<dbReference type="GO" id="GO:0003723">
    <property type="term" value="F:RNA binding"/>
    <property type="evidence" value="ECO:0007669"/>
    <property type="project" value="InterPro"/>
</dbReference>
<keyword evidence="7" id="KW-0051">Antiviral defense</keyword>
<name>A0A2A2WP47_9ACTN</name>
<evidence type="ECO:0000256" key="8">
    <source>
        <dbReference type="ARBA" id="ARBA00034120"/>
    </source>
</evidence>
<proteinExistence type="inferred from homology"/>
<dbReference type="PROSITE" id="PS50878">
    <property type="entry name" value="RT_POL"/>
    <property type="match status" value="1"/>
</dbReference>
<dbReference type="EC" id="2.7.7.49" evidence="1"/>
<keyword evidence="3" id="KW-0548">Nucleotidyltransferase</keyword>
<accession>A0A2A2WP47</accession>
<comment type="similarity">
    <text evidence="8">Belongs to the bacterial reverse transcriptase family.</text>
</comment>
<comment type="caution">
    <text evidence="11">The sequence shown here is derived from an EMBL/GenBank/DDBJ whole genome shotgun (WGS) entry which is preliminary data.</text>
</comment>
<reference evidence="12" key="1">
    <citation type="submission" date="2017-09" db="EMBL/GenBank/DDBJ databases">
        <authorList>
            <person name="Zhang Y."/>
            <person name="Huang X."/>
            <person name="Liu J."/>
            <person name="Lu L."/>
            <person name="Peng K."/>
        </authorList>
    </citation>
    <scope>NUCLEOTIDE SEQUENCE [LARGE SCALE GENOMIC DNA]</scope>
    <source>
        <strain evidence="12">S-XJ-1</strain>
    </source>
</reference>
<dbReference type="PRINTS" id="PR00866">
    <property type="entry name" value="RNADNAPOLMS"/>
</dbReference>
<dbReference type="PANTHER" id="PTHR34047">
    <property type="entry name" value="NUCLEAR INTRON MATURASE 1, MITOCHONDRIAL-RELATED"/>
    <property type="match status" value="1"/>
</dbReference>
<evidence type="ECO:0000256" key="5">
    <source>
        <dbReference type="ARBA" id="ARBA00022842"/>
    </source>
</evidence>
<keyword evidence="2" id="KW-0808">Transferase</keyword>
<dbReference type="RefSeq" id="WP_095718562.1">
    <property type="nucleotide sequence ID" value="NZ_NTGA01000019.1"/>
</dbReference>
<dbReference type="InterPro" id="IPR051083">
    <property type="entry name" value="GrpII_Intron_Splice-Mob/Def"/>
</dbReference>
<protein>
    <recommendedName>
        <fullName evidence="1">RNA-directed DNA polymerase</fullName>
        <ecNumber evidence="1">2.7.7.49</ecNumber>
    </recommendedName>
</protein>
<dbReference type="GO" id="GO:0046872">
    <property type="term" value="F:metal ion binding"/>
    <property type="evidence" value="ECO:0007669"/>
    <property type="project" value="UniProtKB-KW"/>
</dbReference>
<dbReference type="GO" id="GO:0003964">
    <property type="term" value="F:RNA-directed DNA polymerase activity"/>
    <property type="evidence" value="ECO:0007669"/>
    <property type="project" value="UniProtKB-KW"/>
</dbReference>
<dbReference type="AlphaFoldDB" id="A0A2A2WP47"/>
<dbReference type="InterPro" id="IPR043502">
    <property type="entry name" value="DNA/RNA_pol_sf"/>
</dbReference>
<dbReference type="OrthoDB" id="1550386at2"/>
<keyword evidence="5" id="KW-0460">Magnesium</keyword>
<dbReference type="CDD" id="cd03487">
    <property type="entry name" value="RT_Bac_retron_II"/>
    <property type="match status" value="1"/>
</dbReference>
<dbReference type="EMBL" id="NTGA01000019">
    <property type="protein sequence ID" value="PAY22935.1"/>
    <property type="molecule type" value="Genomic_DNA"/>
</dbReference>
<dbReference type="InterPro" id="IPR000123">
    <property type="entry name" value="Reverse_transcriptase_msDNA"/>
</dbReference>
<evidence type="ECO:0000256" key="2">
    <source>
        <dbReference type="ARBA" id="ARBA00022679"/>
    </source>
</evidence>
<evidence type="ECO:0000256" key="6">
    <source>
        <dbReference type="ARBA" id="ARBA00022918"/>
    </source>
</evidence>
<dbReference type="Proteomes" id="UP000218810">
    <property type="component" value="Unassembled WGS sequence"/>
</dbReference>
<evidence type="ECO:0000256" key="1">
    <source>
        <dbReference type="ARBA" id="ARBA00012493"/>
    </source>
</evidence>
<evidence type="ECO:0000259" key="10">
    <source>
        <dbReference type="PROSITE" id="PS50878"/>
    </source>
</evidence>
<evidence type="ECO:0000256" key="4">
    <source>
        <dbReference type="ARBA" id="ARBA00022723"/>
    </source>
</evidence>
<dbReference type="PANTHER" id="PTHR34047:SF7">
    <property type="entry name" value="RNA-DIRECTED DNA POLYMERASE"/>
    <property type="match status" value="1"/>
</dbReference>
<evidence type="ECO:0000256" key="7">
    <source>
        <dbReference type="ARBA" id="ARBA00023118"/>
    </source>
</evidence>
<dbReference type="GO" id="GO:0051607">
    <property type="term" value="P:defense response to virus"/>
    <property type="evidence" value="ECO:0007669"/>
    <property type="project" value="UniProtKB-KW"/>
</dbReference>
<feature type="domain" description="Reverse transcriptase" evidence="10">
    <location>
        <begin position="73"/>
        <end position="302"/>
    </location>
</feature>
<gene>
    <name evidence="11" type="ORF">CEY15_11490</name>
</gene>
<evidence type="ECO:0000256" key="3">
    <source>
        <dbReference type="ARBA" id="ARBA00022695"/>
    </source>
</evidence>
<keyword evidence="6" id="KW-0695">RNA-directed DNA polymerase</keyword>
<organism evidence="11 12">
    <name type="scientific">Dietzia natronolimnaea</name>
    <dbReference type="NCBI Taxonomy" id="161920"/>
    <lineage>
        <taxon>Bacteria</taxon>
        <taxon>Bacillati</taxon>
        <taxon>Actinomycetota</taxon>
        <taxon>Actinomycetes</taxon>
        <taxon>Mycobacteriales</taxon>
        <taxon>Dietziaceae</taxon>
        <taxon>Dietzia</taxon>
    </lineage>
</organism>
<keyword evidence="12" id="KW-1185">Reference proteome</keyword>